<sequence length="238" mass="24552">MRPALSGRRSWVVLVALAALTAVVVVLVAFRAGTDRLPAREPAAWGPGTRLAVIGDSFSAGTVQGGGAARNWTALVGSPRGWAIGNESVGGSGYTVAPTDDGRFGAGQLRATIAYRPDVVVVEGSRNDASTPPEKVRGATDAVLRVLRTELPRARVLVVGPIWSSAGPPAPVTACRDAIRAAAAAASVTFADPLAEGWFADPAGLIGADGVHPTDRGHEVMADRIRAHLDRLTEARNG</sequence>
<evidence type="ECO:0000313" key="3">
    <source>
        <dbReference type="Proteomes" id="UP000291591"/>
    </source>
</evidence>
<protein>
    <submittedName>
        <fullName evidence="2">Lysophospholipase L1-like esterase</fullName>
    </submittedName>
</protein>
<dbReference type="PANTHER" id="PTHR30383:SF28">
    <property type="entry name" value="LIPASE_ACYLHYDROLASE"/>
    <property type="match status" value="1"/>
</dbReference>
<organism evidence="2 3">
    <name type="scientific">Pseudonocardia sediminis</name>
    <dbReference type="NCBI Taxonomy" id="1397368"/>
    <lineage>
        <taxon>Bacteria</taxon>
        <taxon>Bacillati</taxon>
        <taxon>Actinomycetota</taxon>
        <taxon>Actinomycetes</taxon>
        <taxon>Pseudonocardiales</taxon>
        <taxon>Pseudonocardiaceae</taxon>
        <taxon>Pseudonocardia</taxon>
    </lineage>
</organism>
<dbReference type="InterPro" id="IPR013830">
    <property type="entry name" value="SGNH_hydro"/>
</dbReference>
<dbReference type="OrthoDB" id="8215557at2"/>
<reference evidence="2 3" key="1">
    <citation type="submission" date="2019-02" db="EMBL/GenBank/DDBJ databases">
        <title>Sequencing the genomes of 1000 actinobacteria strains.</title>
        <authorList>
            <person name="Klenk H.-P."/>
        </authorList>
    </citation>
    <scope>NUCLEOTIDE SEQUENCE [LARGE SCALE GENOMIC DNA]</scope>
    <source>
        <strain evidence="2 3">DSM 45779</strain>
    </source>
</reference>
<dbReference type="Gene3D" id="3.40.50.1110">
    <property type="entry name" value="SGNH hydrolase"/>
    <property type="match status" value="1"/>
</dbReference>
<dbReference type="RefSeq" id="WP_130291982.1">
    <property type="nucleotide sequence ID" value="NZ_SHKL01000001.1"/>
</dbReference>
<dbReference type="GO" id="GO:0004622">
    <property type="term" value="F:phosphatidylcholine lysophospholipase activity"/>
    <property type="evidence" value="ECO:0007669"/>
    <property type="project" value="TreeGrafter"/>
</dbReference>
<dbReference type="SUPFAM" id="SSF52266">
    <property type="entry name" value="SGNH hydrolase"/>
    <property type="match status" value="1"/>
</dbReference>
<dbReference type="AlphaFoldDB" id="A0A4Q7V323"/>
<dbReference type="Pfam" id="PF13472">
    <property type="entry name" value="Lipase_GDSL_2"/>
    <property type="match status" value="1"/>
</dbReference>
<dbReference type="EMBL" id="SHKL01000001">
    <property type="protein sequence ID" value="RZT87894.1"/>
    <property type="molecule type" value="Genomic_DNA"/>
</dbReference>
<keyword evidence="3" id="KW-1185">Reference proteome</keyword>
<evidence type="ECO:0000313" key="2">
    <source>
        <dbReference type="EMBL" id="RZT87894.1"/>
    </source>
</evidence>
<dbReference type="Proteomes" id="UP000291591">
    <property type="component" value="Unassembled WGS sequence"/>
</dbReference>
<name>A0A4Q7V323_PSEST</name>
<proteinExistence type="predicted"/>
<dbReference type="CDD" id="cd00229">
    <property type="entry name" value="SGNH_hydrolase"/>
    <property type="match status" value="1"/>
</dbReference>
<accession>A0A4Q7V323</accession>
<dbReference type="PANTHER" id="PTHR30383">
    <property type="entry name" value="THIOESTERASE 1/PROTEASE 1/LYSOPHOSPHOLIPASE L1"/>
    <property type="match status" value="1"/>
</dbReference>
<comment type="caution">
    <text evidence="2">The sequence shown here is derived from an EMBL/GenBank/DDBJ whole genome shotgun (WGS) entry which is preliminary data.</text>
</comment>
<feature type="domain" description="SGNH hydrolase-type esterase" evidence="1">
    <location>
        <begin position="53"/>
        <end position="220"/>
    </location>
</feature>
<dbReference type="InterPro" id="IPR051532">
    <property type="entry name" value="Ester_Hydrolysis_Enzymes"/>
</dbReference>
<evidence type="ECO:0000259" key="1">
    <source>
        <dbReference type="Pfam" id="PF13472"/>
    </source>
</evidence>
<dbReference type="InterPro" id="IPR036514">
    <property type="entry name" value="SGNH_hydro_sf"/>
</dbReference>
<gene>
    <name evidence="2" type="ORF">EV383_4826</name>
</gene>